<dbReference type="AlphaFoldDB" id="A0A841GMJ9"/>
<dbReference type="PROSITE" id="PS51257">
    <property type="entry name" value="PROKAR_LIPOPROTEIN"/>
    <property type="match status" value="1"/>
</dbReference>
<dbReference type="RefSeq" id="WP_170036028.1">
    <property type="nucleotide sequence ID" value="NZ_JABDTL010000002.1"/>
</dbReference>
<evidence type="ECO:0008006" key="4">
    <source>
        <dbReference type="Google" id="ProtNLM"/>
    </source>
</evidence>
<comment type="caution">
    <text evidence="2">The sequence shown here is derived from an EMBL/GenBank/DDBJ whole genome shotgun (WGS) entry which is preliminary data.</text>
</comment>
<name>A0A841GMJ9_9BACT</name>
<organism evidence="2 3">
    <name type="scientific">Longimicrobium terrae</name>
    <dbReference type="NCBI Taxonomy" id="1639882"/>
    <lineage>
        <taxon>Bacteria</taxon>
        <taxon>Pseudomonadati</taxon>
        <taxon>Gemmatimonadota</taxon>
        <taxon>Longimicrobiia</taxon>
        <taxon>Longimicrobiales</taxon>
        <taxon>Longimicrobiaceae</taxon>
        <taxon>Longimicrobium</taxon>
    </lineage>
</organism>
<gene>
    <name evidence="2" type="ORF">HNQ61_001464</name>
</gene>
<sequence>MRISRFHTLSALLVAGMFATGCGEAPTAAAPAVARRDVTPAPLSVTVYCPDPRDYSTNRFNCTATASGGSGTGYSFVWHSGTEYYDQGGISRAWVPCQSQGYSGYLTAYGVMTDSNGTTQYGYYSRSC</sequence>
<feature type="signal peptide" evidence="1">
    <location>
        <begin position="1"/>
        <end position="19"/>
    </location>
</feature>
<reference evidence="2 3" key="1">
    <citation type="submission" date="2020-08" db="EMBL/GenBank/DDBJ databases">
        <title>Genomic Encyclopedia of Type Strains, Phase IV (KMG-IV): sequencing the most valuable type-strain genomes for metagenomic binning, comparative biology and taxonomic classification.</title>
        <authorList>
            <person name="Goeker M."/>
        </authorList>
    </citation>
    <scope>NUCLEOTIDE SEQUENCE [LARGE SCALE GENOMIC DNA]</scope>
    <source>
        <strain evidence="2 3">DSM 29007</strain>
    </source>
</reference>
<keyword evidence="3" id="KW-1185">Reference proteome</keyword>
<dbReference type="EMBL" id="JACHIA010000003">
    <property type="protein sequence ID" value="MBB6069847.1"/>
    <property type="molecule type" value="Genomic_DNA"/>
</dbReference>
<dbReference type="Proteomes" id="UP000582837">
    <property type="component" value="Unassembled WGS sequence"/>
</dbReference>
<evidence type="ECO:0000313" key="3">
    <source>
        <dbReference type="Proteomes" id="UP000582837"/>
    </source>
</evidence>
<feature type="chain" id="PRO_5032616052" description="Ig-like domain-containing protein" evidence="1">
    <location>
        <begin position="20"/>
        <end position="128"/>
    </location>
</feature>
<proteinExistence type="predicted"/>
<protein>
    <recommendedName>
        <fullName evidence="4">Ig-like domain-containing protein</fullName>
    </recommendedName>
</protein>
<evidence type="ECO:0000256" key="1">
    <source>
        <dbReference type="SAM" id="SignalP"/>
    </source>
</evidence>
<keyword evidence="1" id="KW-0732">Signal</keyword>
<accession>A0A841GMJ9</accession>
<evidence type="ECO:0000313" key="2">
    <source>
        <dbReference type="EMBL" id="MBB6069847.1"/>
    </source>
</evidence>